<evidence type="ECO:0000256" key="7">
    <source>
        <dbReference type="PROSITE-ProRule" id="PRU10141"/>
    </source>
</evidence>
<evidence type="ECO:0000256" key="4">
    <source>
        <dbReference type="ARBA" id="ARBA00022741"/>
    </source>
</evidence>
<keyword evidence="4 7" id="KW-0547">Nucleotide-binding</keyword>
<dbReference type="InterPro" id="IPR000961">
    <property type="entry name" value="AGC-kinase_C"/>
</dbReference>
<feature type="binding site" evidence="7">
    <location>
        <position position="413"/>
    </location>
    <ligand>
        <name>ATP</name>
        <dbReference type="ChEBI" id="CHEBI:30616"/>
    </ligand>
</feature>
<dbReference type="GO" id="GO:0004674">
    <property type="term" value="F:protein serine/threonine kinase activity"/>
    <property type="evidence" value="ECO:0007669"/>
    <property type="project" value="UniProtKB-KW"/>
</dbReference>
<gene>
    <name evidence="11" type="ORF">HYDPIDRAFT_167644</name>
</gene>
<dbReference type="PROSITE" id="PS00107">
    <property type="entry name" value="PROTEIN_KINASE_ATP"/>
    <property type="match status" value="1"/>
</dbReference>
<dbReference type="OrthoDB" id="2691026at2759"/>
<evidence type="ECO:0000259" key="9">
    <source>
        <dbReference type="PROSITE" id="PS50011"/>
    </source>
</evidence>
<keyword evidence="5" id="KW-0418">Kinase</keyword>
<dbReference type="HOGENOM" id="CLU_359046_0_0_1"/>
<dbReference type="Gene3D" id="1.10.510.10">
    <property type="entry name" value="Transferase(Phosphotransferase) domain 1"/>
    <property type="match status" value="1"/>
</dbReference>
<dbReference type="Pfam" id="PF00069">
    <property type="entry name" value="Pkinase"/>
    <property type="match status" value="1"/>
</dbReference>
<accession>A0A0C9W1Q6</accession>
<dbReference type="CDD" id="cd00180">
    <property type="entry name" value="PKc"/>
    <property type="match status" value="1"/>
</dbReference>
<evidence type="ECO:0000256" key="5">
    <source>
        <dbReference type="ARBA" id="ARBA00022777"/>
    </source>
</evidence>
<evidence type="ECO:0000256" key="3">
    <source>
        <dbReference type="ARBA" id="ARBA00022679"/>
    </source>
</evidence>
<dbReference type="Gene3D" id="3.30.200.20">
    <property type="entry name" value="Phosphorylase Kinase, domain 1"/>
    <property type="match status" value="1"/>
</dbReference>
<dbReference type="InterPro" id="IPR008271">
    <property type="entry name" value="Ser/Thr_kinase_AS"/>
</dbReference>
<feature type="domain" description="AGC-kinase C-terminal" evidence="10">
    <location>
        <begin position="679"/>
        <end position="734"/>
    </location>
</feature>
<keyword evidence="2" id="KW-0597">Phosphoprotein</keyword>
<dbReference type="Proteomes" id="UP000053820">
    <property type="component" value="Unassembled WGS sequence"/>
</dbReference>
<evidence type="ECO:0000313" key="11">
    <source>
        <dbReference type="EMBL" id="KIJ64860.1"/>
    </source>
</evidence>
<dbReference type="GO" id="GO:0005524">
    <property type="term" value="F:ATP binding"/>
    <property type="evidence" value="ECO:0007669"/>
    <property type="project" value="UniProtKB-UniRule"/>
</dbReference>
<organism evidence="11 12">
    <name type="scientific">Hydnomerulius pinastri MD-312</name>
    <dbReference type="NCBI Taxonomy" id="994086"/>
    <lineage>
        <taxon>Eukaryota</taxon>
        <taxon>Fungi</taxon>
        <taxon>Dikarya</taxon>
        <taxon>Basidiomycota</taxon>
        <taxon>Agaricomycotina</taxon>
        <taxon>Agaricomycetes</taxon>
        <taxon>Agaricomycetidae</taxon>
        <taxon>Boletales</taxon>
        <taxon>Boletales incertae sedis</taxon>
        <taxon>Leucogyrophana</taxon>
    </lineage>
</organism>
<dbReference type="PROSITE" id="PS50011">
    <property type="entry name" value="PROTEIN_KINASE_DOM"/>
    <property type="match status" value="1"/>
</dbReference>
<evidence type="ECO:0000259" key="10">
    <source>
        <dbReference type="PROSITE" id="PS51285"/>
    </source>
</evidence>
<evidence type="ECO:0000256" key="8">
    <source>
        <dbReference type="SAM" id="MobiDB-lite"/>
    </source>
</evidence>
<dbReference type="AlphaFoldDB" id="A0A0C9W1Q6"/>
<proteinExistence type="predicted"/>
<feature type="region of interest" description="Disordered" evidence="8">
    <location>
        <begin position="36"/>
        <end position="91"/>
    </location>
</feature>
<reference evidence="11 12" key="1">
    <citation type="submission" date="2014-04" db="EMBL/GenBank/DDBJ databases">
        <title>Evolutionary Origins and Diversification of the Mycorrhizal Mutualists.</title>
        <authorList>
            <consortium name="DOE Joint Genome Institute"/>
            <consortium name="Mycorrhizal Genomics Consortium"/>
            <person name="Kohler A."/>
            <person name="Kuo A."/>
            <person name="Nagy L.G."/>
            <person name="Floudas D."/>
            <person name="Copeland A."/>
            <person name="Barry K.W."/>
            <person name="Cichocki N."/>
            <person name="Veneault-Fourrey C."/>
            <person name="LaButti K."/>
            <person name="Lindquist E.A."/>
            <person name="Lipzen A."/>
            <person name="Lundell T."/>
            <person name="Morin E."/>
            <person name="Murat C."/>
            <person name="Riley R."/>
            <person name="Ohm R."/>
            <person name="Sun H."/>
            <person name="Tunlid A."/>
            <person name="Henrissat B."/>
            <person name="Grigoriev I.V."/>
            <person name="Hibbett D.S."/>
            <person name="Martin F."/>
        </authorList>
    </citation>
    <scope>NUCLEOTIDE SEQUENCE [LARGE SCALE GENOMIC DNA]</scope>
    <source>
        <strain evidence="11 12">MD-312</strain>
    </source>
</reference>
<dbReference type="PROSITE" id="PS51285">
    <property type="entry name" value="AGC_KINASE_CTER"/>
    <property type="match status" value="1"/>
</dbReference>
<dbReference type="SMART" id="SM00220">
    <property type="entry name" value="S_TKc"/>
    <property type="match status" value="1"/>
</dbReference>
<evidence type="ECO:0000256" key="2">
    <source>
        <dbReference type="ARBA" id="ARBA00022553"/>
    </source>
</evidence>
<feature type="compositionally biased region" description="Polar residues" evidence="8">
    <location>
        <begin position="319"/>
        <end position="333"/>
    </location>
</feature>
<feature type="region of interest" description="Disordered" evidence="8">
    <location>
        <begin position="319"/>
        <end position="360"/>
    </location>
</feature>
<evidence type="ECO:0000256" key="1">
    <source>
        <dbReference type="ARBA" id="ARBA00022527"/>
    </source>
</evidence>
<feature type="compositionally biased region" description="Polar residues" evidence="8">
    <location>
        <begin position="36"/>
        <end position="54"/>
    </location>
</feature>
<keyword evidence="3" id="KW-0808">Transferase</keyword>
<dbReference type="EMBL" id="KN839845">
    <property type="protein sequence ID" value="KIJ64860.1"/>
    <property type="molecule type" value="Genomic_DNA"/>
</dbReference>
<evidence type="ECO:0008006" key="13">
    <source>
        <dbReference type="Google" id="ProtNLM"/>
    </source>
</evidence>
<name>A0A0C9W1Q6_9AGAM</name>
<feature type="domain" description="Protein kinase" evidence="9">
    <location>
        <begin position="380"/>
        <end position="678"/>
    </location>
</feature>
<keyword evidence="12" id="KW-1185">Reference proteome</keyword>
<sequence>MGHLKKFLARLFKGKSKVKKLAKSYADTVIVAITSTESKTVSSAPDPNSPSATSLEPEDEPTSYEKLTPDENVTPEVSSVTVEEISTPFESDRDPTAWQAVLWRPPVLPVPPVIPWIATSRVQAMYPAFVGAATALSLGSPPSVVIQNFPLNRYFAPRSYQFNPVEMDIMHRLQEASALIRSAMAMVEDSSENFSPRMASCRWSDASVMSIPFPEAECPGPVPIRAVRPRGNEVHHTLAGPSNGTPGAQGTPLVLGGPIISRQPYYVAPGATRFGGFGRAHANAKAPLYPPGLGFPTDKEVANAAAKCEPVLVPTFSNARPASCQSKNSTVPTIPNVRPAHLQGRPVKQGVPFPRLSSTESSCSDFGETIRIQPDPQHIYNASRTLGKGGNGTVWYAKLDQGDGLEPVDVAMKVYNTKQFLARNFRASTLRAVAMNEANPDMLIGEVDNVKYNWEEEINIMERLQSEGSCPFVVPLLQSFKSDDNLYLVMRYYPENLRSRAQNTSYRLNRPQIRLIAAELALALEFLHSRFVVHHDLKLDNVLVTPDGHIALCDFGNAYMYREEEDGDDFEGKWIKGGGTLGYYAPEQFDRKLHNYKADMYAFGLMLLDLFCSGDPWYTKIPGTGDEEDFRPNNPSPLHPMVQGRVFDDDAWNLIAKLLDTNPEARPEWTEVKEHRYFRDVDWERVTAREYDPHYRPCDRDQKDLRAFIPTDRWAIKDKMGYRLLGNELYALERILDLADEQGAGICSANLDWITDMPWNDEAHGVACMSRPGPCTCHSL</sequence>
<dbReference type="PROSITE" id="PS00108">
    <property type="entry name" value="PROTEIN_KINASE_ST"/>
    <property type="match status" value="1"/>
</dbReference>
<keyword evidence="1" id="KW-0723">Serine/threonine-protein kinase</keyword>
<dbReference type="InterPro" id="IPR017441">
    <property type="entry name" value="Protein_kinase_ATP_BS"/>
</dbReference>
<feature type="compositionally biased region" description="Low complexity" evidence="8">
    <location>
        <begin position="74"/>
        <end position="88"/>
    </location>
</feature>
<dbReference type="InterPro" id="IPR011009">
    <property type="entry name" value="Kinase-like_dom_sf"/>
</dbReference>
<evidence type="ECO:0000256" key="6">
    <source>
        <dbReference type="ARBA" id="ARBA00022840"/>
    </source>
</evidence>
<protein>
    <recommendedName>
        <fullName evidence="13">Non-specific serine/threonine protein kinase</fullName>
    </recommendedName>
</protein>
<dbReference type="InterPro" id="IPR000719">
    <property type="entry name" value="Prot_kinase_dom"/>
</dbReference>
<evidence type="ECO:0000313" key="12">
    <source>
        <dbReference type="Proteomes" id="UP000053820"/>
    </source>
</evidence>
<dbReference type="PANTHER" id="PTHR24351">
    <property type="entry name" value="RIBOSOMAL PROTEIN S6 KINASE"/>
    <property type="match status" value="1"/>
</dbReference>
<dbReference type="SUPFAM" id="SSF56112">
    <property type="entry name" value="Protein kinase-like (PK-like)"/>
    <property type="match status" value="1"/>
</dbReference>
<keyword evidence="6 7" id="KW-0067">ATP-binding</keyword>